<protein>
    <submittedName>
        <fullName evidence="9">Fatty acid hydroxylase</fullName>
    </submittedName>
</protein>
<dbReference type="Pfam" id="PF04116">
    <property type="entry name" value="FA_hydroxylase"/>
    <property type="match status" value="1"/>
</dbReference>
<keyword evidence="4" id="KW-0560">Oxidoreductase</keyword>
<feature type="transmembrane region" description="Helical" evidence="7">
    <location>
        <begin position="167"/>
        <end position="196"/>
    </location>
</feature>
<reference evidence="9" key="2">
    <citation type="submission" date="2020-09" db="EMBL/GenBank/DDBJ databases">
        <authorList>
            <person name="Sun Q."/>
            <person name="Zhou Y."/>
        </authorList>
    </citation>
    <scope>NUCLEOTIDE SEQUENCE</scope>
    <source>
        <strain evidence="9">CGMCC 1.15958</strain>
    </source>
</reference>
<dbReference type="GO" id="GO:0008610">
    <property type="term" value="P:lipid biosynthetic process"/>
    <property type="evidence" value="ECO:0007669"/>
    <property type="project" value="InterPro"/>
</dbReference>
<dbReference type="GO" id="GO:0012505">
    <property type="term" value="C:endomembrane system"/>
    <property type="evidence" value="ECO:0007669"/>
    <property type="project" value="UniProtKB-SubCell"/>
</dbReference>
<dbReference type="EMBL" id="BMKK01000013">
    <property type="protein sequence ID" value="GGD78185.1"/>
    <property type="molecule type" value="Genomic_DNA"/>
</dbReference>
<accession>A0A916Z6H2</accession>
<evidence type="ECO:0000313" key="9">
    <source>
        <dbReference type="EMBL" id="GGD78185.1"/>
    </source>
</evidence>
<comment type="subcellular location">
    <subcellularLocation>
        <location evidence="1">Endomembrane system</location>
        <topology evidence="1">Multi-pass membrane protein</topology>
    </subcellularLocation>
</comment>
<keyword evidence="2 7" id="KW-0812">Transmembrane</keyword>
<dbReference type="PANTHER" id="PTHR21624:SF1">
    <property type="entry name" value="ALKYLGLYCEROL MONOOXYGENASE"/>
    <property type="match status" value="1"/>
</dbReference>
<dbReference type="GO" id="GO:0006643">
    <property type="term" value="P:membrane lipid metabolic process"/>
    <property type="evidence" value="ECO:0007669"/>
    <property type="project" value="TreeGrafter"/>
</dbReference>
<keyword evidence="10" id="KW-1185">Reference proteome</keyword>
<reference evidence="9" key="1">
    <citation type="journal article" date="2014" name="Int. J. Syst. Evol. Microbiol.">
        <title>Complete genome sequence of Corynebacterium casei LMG S-19264T (=DSM 44701T), isolated from a smear-ripened cheese.</title>
        <authorList>
            <consortium name="US DOE Joint Genome Institute (JGI-PGF)"/>
            <person name="Walter F."/>
            <person name="Albersmeier A."/>
            <person name="Kalinowski J."/>
            <person name="Ruckert C."/>
        </authorList>
    </citation>
    <scope>NUCLEOTIDE SEQUENCE</scope>
    <source>
        <strain evidence="9">CGMCC 1.15958</strain>
    </source>
</reference>
<dbReference type="GO" id="GO:0005506">
    <property type="term" value="F:iron ion binding"/>
    <property type="evidence" value="ECO:0007669"/>
    <property type="project" value="InterPro"/>
</dbReference>
<proteinExistence type="predicted"/>
<evidence type="ECO:0000256" key="2">
    <source>
        <dbReference type="ARBA" id="ARBA00022692"/>
    </source>
</evidence>
<dbReference type="GO" id="GO:0050479">
    <property type="term" value="F:glyceryl-ether monooxygenase activity"/>
    <property type="evidence" value="ECO:0007669"/>
    <property type="project" value="TreeGrafter"/>
</dbReference>
<dbReference type="InterPro" id="IPR006694">
    <property type="entry name" value="Fatty_acid_hydroxylase"/>
</dbReference>
<feature type="transmembrane region" description="Helical" evidence="7">
    <location>
        <begin position="38"/>
        <end position="59"/>
    </location>
</feature>
<dbReference type="RefSeq" id="WP_188770223.1">
    <property type="nucleotide sequence ID" value="NZ_BMKK01000013.1"/>
</dbReference>
<sequence>MNIITDFLNELTTFLRINGLIDIIRSGNYRALLTFEGFLTFISPITPFIIVFEFLWLLMQYRFRASVYKITFLIILTNRIMSRLIGISVLVLTIGIFQKYAIIHTTLTWYWFIYGYLVYELNNFIRHYLTHKVRLLWCFHSVHHSPEDLNSSVTLTTFFVENLYTEFFAAMFCMVLGVQPLMLFAIMIFDSIWGAFVHVSESTMKNARLGFLEKFILTPSHHRVHHGRNHLYMDTNFCSIINVWDIVFRTYQEEEEEIPVDYGITRPMDSNNFVDVYFGEIVSLWHDVIAAPGLKNKIAYIFMPPGWSHTGKYETAKTLRNQALNELKK</sequence>
<gene>
    <name evidence="9" type="ORF">GCM10011514_47730</name>
</gene>
<evidence type="ECO:0000256" key="6">
    <source>
        <dbReference type="ARBA" id="ARBA00023136"/>
    </source>
</evidence>
<dbReference type="PANTHER" id="PTHR21624">
    <property type="entry name" value="STEROL DESATURASE-RELATED PROTEIN"/>
    <property type="match status" value="1"/>
</dbReference>
<keyword evidence="3 7" id="KW-1133">Transmembrane helix</keyword>
<evidence type="ECO:0000256" key="7">
    <source>
        <dbReference type="SAM" id="Phobius"/>
    </source>
</evidence>
<organism evidence="9 10">
    <name type="scientific">Emticicia aquatilis</name>
    <dbReference type="NCBI Taxonomy" id="1537369"/>
    <lineage>
        <taxon>Bacteria</taxon>
        <taxon>Pseudomonadati</taxon>
        <taxon>Bacteroidota</taxon>
        <taxon>Cytophagia</taxon>
        <taxon>Cytophagales</taxon>
        <taxon>Leadbetterellaceae</taxon>
        <taxon>Emticicia</taxon>
    </lineage>
</organism>
<evidence type="ECO:0000256" key="4">
    <source>
        <dbReference type="ARBA" id="ARBA00023002"/>
    </source>
</evidence>
<evidence type="ECO:0000313" key="10">
    <source>
        <dbReference type="Proteomes" id="UP000609064"/>
    </source>
</evidence>
<dbReference type="AlphaFoldDB" id="A0A916Z6H2"/>
<evidence type="ECO:0000256" key="5">
    <source>
        <dbReference type="ARBA" id="ARBA00023098"/>
    </source>
</evidence>
<evidence type="ECO:0000256" key="3">
    <source>
        <dbReference type="ARBA" id="ARBA00022989"/>
    </source>
</evidence>
<dbReference type="GO" id="GO:0016020">
    <property type="term" value="C:membrane"/>
    <property type="evidence" value="ECO:0007669"/>
    <property type="project" value="GOC"/>
</dbReference>
<feature type="domain" description="Fatty acid hydroxylase" evidence="8">
    <location>
        <begin position="113"/>
        <end position="250"/>
    </location>
</feature>
<name>A0A916Z6H2_9BACT</name>
<feature type="transmembrane region" description="Helical" evidence="7">
    <location>
        <begin position="108"/>
        <end position="125"/>
    </location>
</feature>
<feature type="transmembrane region" description="Helical" evidence="7">
    <location>
        <begin position="80"/>
        <end position="102"/>
    </location>
</feature>
<evidence type="ECO:0000256" key="1">
    <source>
        <dbReference type="ARBA" id="ARBA00004127"/>
    </source>
</evidence>
<keyword evidence="5" id="KW-0443">Lipid metabolism</keyword>
<evidence type="ECO:0000259" key="8">
    <source>
        <dbReference type="Pfam" id="PF04116"/>
    </source>
</evidence>
<keyword evidence="6 7" id="KW-0472">Membrane</keyword>
<dbReference type="Proteomes" id="UP000609064">
    <property type="component" value="Unassembled WGS sequence"/>
</dbReference>
<dbReference type="InterPro" id="IPR051689">
    <property type="entry name" value="Sterol_desaturase/TMEM195"/>
</dbReference>
<comment type="caution">
    <text evidence="9">The sequence shown here is derived from an EMBL/GenBank/DDBJ whole genome shotgun (WGS) entry which is preliminary data.</text>
</comment>